<dbReference type="Proteomes" id="UP000076532">
    <property type="component" value="Unassembled WGS sequence"/>
</dbReference>
<evidence type="ECO:0000313" key="2">
    <source>
        <dbReference type="EMBL" id="KZP19906.1"/>
    </source>
</evidence>
<dbReference type="STRING" id="436010.A0A166IJY9"/>
<proteinExistence type="predicted"/>
<dbReference type="AlphaFoldDB" id="A0A166IJY9"/>
<dbReference type="Pfam" id="PF20414">
    <property type="entry name" value="DUF6698"/>
    <property type="match status" value="1"/>
</dbReference>
<sequence>MASSSNHASSDSESSSQPRSGKKCRAKTLLDTLTDGGRKKRKSCIQIDEKAKEVRTSDSGALKHSIVPLLPKNLTTDAVLPPIPPKSSSKANRGYNHPQIARMLCPRDRLVDFDSDASVIDQLQAGSIPVTPGDWATFLYNEEEEYDAENPAQGLFRGYLLIRVAKHIFTGPSSASKSKAGAGKSTRASNAKIHGMKRFTARTIAYVVVQTWFALSSMEAWDAEAEGFSLLELFNLTVEQFEDGPQSEWAVSTLAFFDEHVFGRRSPAVPEVTEEPAARRETAAERMKRIRAKAKATPVSSGSNSSG</sequence>
<protein>
    <submittedName>
        <fullName evidence="2">Uncharacterized protein</fullName>
    </submittedName>
</protein>
<dbReference type="OrthoDB" id="3220614at2759"/>
<name>A0A166IJY9_9AGAM</name>
<organism evidence="2 3">
    <name type="scientific">Athelia psychrophila</name>
    <dbReference type="NCBI Taxonomy" id="1759441"/>
    <lineage>
        <taxon>Eukaryota</taxon>
        <taxon>Fungi</taxon>
        <taxon>Dikarya</taxon>
        <taxon>Basidiomycota</taxon>
        <taxon>Agaricomycotina</taxon>
        <taxon>Agaricomycetes</taxon>
        <taxon>Agaricomycetidae</taxon>
        <taxon>Atheliales</taxon>
        <taxon>Atheliaceae</taxon>
        <taxon>Athelia</taxon>
    </lineage>
</organism>
<dbReference type="EMBL" id="KV417559">
    <property type="protein sequence ID" value="KZP19906.1"/>
    <property type="molecule type" value="Genomic_DNA"/>
</dbReference>
<accession>A0A166IJY9</accession>
<feature type="compositionally biased region" description="Low complexity" evidence="1">
    <location>
        <begin position="1"/>
        <end position="19"/>
    </location>
</feature>
<reference evidence="2 3" key="1">
    <citation type="journal article" date="2016" name="Mol. Biol. Evol.">
        <title>Comparative Genomics of Early-Diverging Mushroom-Forming Fungi Provides Insights into the Origins of Lignocellulose Decay Capabilities.</title>
        <authorList>
            <person name="Nagy L.G."/>
            <person name="Riley R."/>
            <person name="Tritt A."/>
            <person name="Adam C."/>
            <person name="Daum C."/>
            <person name="Floudas D."/>
            <person name="Sun H."/>
            <person name="Yadav J.S."/>
            <person name="Pangilinan J."/>
            <person name="Larsson K.H."/>
            <person name="Matsuura K."/>
            <person name="Barry K."/>
            <person name="Labutti K."/>
            <person name="Kuo R."/>
            <person name="Ohm R.A."/>
            <person name="Bhattacharya S.S."/>
            <person name="Shirouzu T."/>
            <person name="Yoshinaga Y."/>
            <person name="Martin F.M."/>
            <person name="Grigoriev I.V."/>
            <person name="Hibbett D.S."/>
        </authorList>
    </citation>
    <scope>NUCLEOTIDE SEQUENCE [LARGE SCALE GENOMIC DNA]</scope>
    <source>
        <strain evidence="2 3">CBS 109695</strain>
    </source>
</reference>
<keyword evidence="3" id="KW-1185">Reference proteome</keyword>
<dbReference type="InterPro" id="IPR046521">
    <property type="entry name" value="DUF6698"/>
</dbReference>
<feature type="region of interest" description="Disordered" evidence="1">
    <location>
        <begin position="1"/>
        <end position="43"/>
    </location>
</feature>
<gene>
    <name evidence="2" type="ORF">FIBSPDRAFT_954973</name>
</gene>
<evidence type="ECO:0000256" key="1">
    <source>
        <dbReference type="SAM" id="MobiDB-lite"/>
    </source>
</evidence>
<evidence type="ECO:0000313" key="3">
    <source>
        <dbReference type="Proteomes" id="UP000076532"/>
    </source>
</evidence>